<sequence length="264" mass="28894">MRTIKLILALPVVALLYIGCSKDHNYDNYDAPNSGISGKLIDAETGDSLELRLNAGTVRYRQIDARYPAPVDYDIPLRSNGSFSATNMFAGTYTFVPRDGAFKYPDVNPVNVELRPNEIASVNFKVIPYYRISASINSNASAAANNVTFTYTINKSAANTTDILQEVIFMVGKYARLDETVSGERSQAGLINNWIVTPRATATTTPPILPADPVAGFTGVQRTFTIPLWADTGLPPGTYYFRVGVRTVAVGRYNYSKVIKATIN</sequence>
<dbReference type="AlphaFoldDB" id="A0A7K1XSS5"/>
<protein>
    <submittedName>
        <fullName evidence="1">DUF3823 domain-containing protein</fullName>
    </submittedName>
</protein>
<dbReference type="Gene3D" id="2.60.40.1120">
    <property type="entry name" value="Carboxypeptidase-like, regulatory domain"/>
    <property type="match status" value="1"/>
</dbReference>
<reference evidence="1 2" key="1">
    <citation type="submission" date="2019-11" db="EMBL/GenBank/DDBJ databases">
        <title>Pedobacter sp. HMF7056 Genome sequencing and assembly.</title>
        <authorList>
            <person name="Kang H."/>
            <person name="Kim H."/>
            <person name="Joh K."/>
        </authorList>
    </citation>
    <scope>NUCLEOTIDE SEQUENCE [LARGE SCALE GENOMIC DNA]</scope>
    <source>
        <strain evidence="1 2">HMF7056</strain>
    </source>
</reference>
<keyword evidence="2" id="KW-1185">Reference proteome</keyword>
<dbReference type="Proteomes" id="UP000451233">
    <property type="component" value="Unassembled WGS sequence"/>
</dbReference>
<dbReference type="Gene3D" id="2.60.40.2060">
    <property type="match status" value="1"/>
</dbReference>
<gene>
    <name evidence="1" type="ORF">GS398_01970</name>
</gene>
<name>A0A7K1XSS5_9SPHI</name>
<evidence type="ECO:0000313" key="2">
    <source>
        <dbReference type="Proteomes" id="UP000451233"/>
    </source>
</evidence>
<comment type="caution">
    <text evidence="1">The sequence shown here is derived from an EMBL/GenBank/DDBJ whole genome shotgun (WGS) entry which is preliminary data.</text>
</comment>
<dbReference type="EMBL" id="WVHS01000001">
    <property type="protein sequence ID" value="MXV14051.1"/>
    <property type="molecule type" value="Genomic_DNA"/>
</dbReference>
<proteinExistence type="predicted"/>
<accession>A0A7K1XSS5</accession>
<dbReference type="RefSeq" id="WP_160905059.1">
    <property type="nucleotide sequence ID" value="NZ_WVHS01000001.1"/>
</dbReference>
<evidence type="ECO:0000313" key="1">
    <source>
        <dbReference type="EMBL" id="MXV14051.1"/>
    </source>
</evidence>
<organism evidence="1 2">
    <name type="scientific">Hufsiella ginkgonis</name>
    <dbReference type="NCBI Taxonomy" id="2695274"/>
    <lineage>
        <taxon>Bacteria</taxon>
        <taxon>Pseudomonadati</taxon>
        <taxon>Bacteroidota</taxon>
        <taxon>Sphingobacteriia</taxon>
        <taxon>Sphingobacteriales</taxon>
        <taxon>Sphingobacteriaceae</taxon>
        <taxon>Hufsiella</taxon>
    </lineage>
</organism>